<dbReference type="RefSeq" id="WP_265418654.1">
    <property type="nucleotide sequence ID" value="NZ_CP093443.1"/>
</dbReference>
<organism evidence="2 3">
    <name type="scientific">Brevibacterium spongiae</name>
    <dbReference type="NCBI Taxonomy" id="2909672"/>
    <lineage>
        <taxon>Bacteria</taxon>
        <taxon>Bacillati</taxon>
        <taxon>Actinomycetota</taxon>
        <taxon>Actinomycetes</taxon>
        <taxon>Micrococcales</taxon>
        <taxon>Brevibacteriaceae</taxon>
        <taxon>Brevibacterium</taxon>
    </lineage>
</organism>
<proteinExistence type="predicted"/>
<evidence type="ECO:0000313" key="2">
    <source>
        <dbReference type="EMBL" id="UVI36043.1"/>
    </source>
</evidence>
<feature type="domain" description="N-acetyltransferase" evidence="1">
    <location>
        <begin position="42"/>
        <end position="82"/>
    </location>
</feature>
<sequence length="101" mass="11687">MTPLETPRLRLREMRSNDLDEMAALLDDEQDMAYYPHTKDRTEAALTCRDLASDLGVTPLLIAIIHHENRPSQRVAEKLGMHRDPDLRHQSPLHEVFSMEL</sequence>
<dbReference type="Pfam" id="PF13302">
    <property type="entry name" value="Acetyltransf_3"/>
    <property type="match status" value="1"/>
</dbReference>
<evidence type="ECO:0000313" key="3">
    <source>
        <dbReference type="Proteomes" id="UP001064879"/>
    </source>
</evidence>
<evidence type="ECO:0000259" key="1">
    <source>
        <dbReference type="Pfam" id="PF13302"/>
    </source>
</evidence>
<dbReference type="Proteomes" id="UP001064879">
    <property type="component" value="Chromosome"/>
</dbReference>
<protein>
    <submittedName>
        <fullName evidence="2">GNAT family N-acetyltransferase</fullName>
    </submittedName>
</protein>
<dbReference type="EMBL" id="CP093443">
    <property type="protein sequence ID" value="UVI36043.1"/>
    <property type="molecule type" value="Genomic_DNA"/>
</dbReference>
<gene>
    <name evidence="2" type="ORF">L1F31_18335</name>
</gene>
<dbReference type="InterPro" id="IPR000182">
    <property type="entry name" value="GNAT_dom"/>
</dbReference>
<name>A0ABY5SNE5_9MICO</name>
<dbReference type="InterPro" id="IPR016181">
    <property type="entry name" value="Acyl_CoA_acyltransferase"/>
</dbReference>
<dbReference type="Gene3D" id="3.40.630.30">
    <property type="match status" value="2"/>
</dbReference>
<keyword evidence="3" id="KW-1185">Reference proteome</keyword>
<reference evidence="2" key="1">
    <citation type="submission" date="2022-03" db="EMBL/GenBank/DDBJ databases">
        <title>Brevibacterium spongiae sp. nov., isolated from marine sponge.</title>
        <authorList>
            <person name="Li Z."/>
            <person name="Zhang M."/>
        </authorList>
    </citation>
    <scope>NUCLEOTIDE SEQUENCE</scope>
    <source>
        <strain evidence="2">WHS-Z9</strain>
    </source>
</reference>
<accession>A0ABY5SNE5</accession>
<dbReference type="SUPFAM" id="SSF55729">
    <property type="entry name" value="Acyl-CoA N-acyltransferases (Nat)"/>
    <property type="match status" value="2"/>
</dbReference>